<dbReference type="Gene3D" id="3.90.550.10">
    <property type="entry name" value="Spore Coat Polysaccharide Biosynthesis Protein SpsA, Chain A"/>
    <property type="match status" value="1"/>
</dbReference>
<dbReference type="CDD" id="cd00761">
    <property type="entry name" value="Glyco_tranf_GTA_type"/>
    <property type="match status" value="1"/>
</dbReference>
<evidence type="ECO:0000259" key="2">
    <source>
        <dbReference type="Pfam" id="PF00535"/>
    </source>
</evidence>
<reference evidence="3 4" key="1">
    <citation type="submission" date="2023-02" db="EMBL/GenBank/DDBJ databases">
        <title>Oceanobacillus kimchii IFOP_LL358 isolated form Alexandrium catenella lab strain.</title>
        <authorList>
            <person name="Gajardo G."/>
            <person name="Ueki S."/>
            <person name="Maruyama F."/>
        </authorList>
    </citation>
    <scope>NUCLEOTIDE SEQUENCE [LARGE SCALE GENOMIC DNA]</scope>
    <source>
        <strain evidence="3 4">IFOP_LL358</strain>
    </source>
</reference>
<protein>
    <recommendedName>
        <fullName evidence="2">Glycosyltransferase 2-like domain-containing protein</fullName>
    </recommendedName>
</protein>
<name>A0ABQ5TL98_9BACI</name>
<dbReference type="InterPro" id="IPR029044">
    <property type="entry name" value="Nucleotide-diphossugar_trans"/>
</dbReference>
<gene>
    <name evidence="3" type="ORF">MACH08_33920</name>
</gene>
<dbReference type="PANTHER" id="PTHR22916">
    <property type="entry name" value="GLYCOSYLTRANSFERASE"/>
    <property type="match status" value="1"/>
</dbReference>
<sequence>MSKVKRIIEGPVDWFLYTVMGEKQRKFILNSINDKQKEKLKRLLLGKKDRQRQELKQIKFHLYNLGFIDQGLQELKNYMQNTDSPYFKRMAAWELVLWHANQYSEIDANKALQYMETVEDGETNTDQIRRIAIIKAELLDMIGQPAEGVTVIQKALENGAHPDLYLAMANLKSDLRERFEWINHAFAMYDLNEIEIDVDEEQVYDSLQTRGHIETRSIGPLVSVIIPAYNAEDGIQIAIESILSQSWTNLELLIVDDCSPDDTLNVIKAYEQKDSRVKVFQTPSNSGPYVARNIALQHAKGDFVTINDSDDWSHASKIEVQALHLMAHEQIIANTSEHARITEDMKLYRRGTPGKYIFPNMSSIMFRREPVLQKIGYWDSVRFAADGEFKRRLLKQFGTGAYVDLNTGPLSLPRQSVTSLTGSSAFGYNGFFMGVRKEYVESLEHYHHHAESLYYSYPMVNRPYPVPEPMWPEREEKTNGIRSFNIVIAADYRQMDDSEINVFNQLLDEYSHTKIGLVQVFHYDLNLKAKIEERVRNKVDGKHNHFIVYGEKIHTKYLIIIDPTTFSISQKYVPQITTDHLKAILTNKVDDEASDDVTHIKENLTNYFQSNVAWYAINHEVQQSLKMIPSESFGGVWDKGCINND</sequence>
<keyword evidence="4" id="KW-1185">Reference proteome</keyword>
<comment type="similarity">
    <text evidence="1">Belongs to the glycosyltransferase 2 family.</text>
</comment>
<dbReference type="Pfam" id="PF00535">
    <property type="entry name" value="Glycos_transf_2"/>
    <property type="match status" value="1"/>
</dbReference>
<dbReference type="RefSeq" id="WP_317958340.1">
    <property type="nucleotide sequence ID" value="NZ_BSKO01000001.1"/>
</dbReference>
<dbReference type="PANTHER" id="PTHR22916:SF3">
    <property type="entry name" value="UDP-GLCNAC:BETAGAL BETA-1,3-N-ACETYLGLUCOSAMINYLTRANSFERASE-LIKE PROTEIN 1"/>
    <property type="match status" value="1"/>
</dbReference>
<accession>A0ABQ5TL98</accession>
<dbReference type="Proteomes" id="UP001275436">
    <property type="component" value="Unassembled WGS sequence"/>
</dbReference>
<dbReference type="SUPFAM" id="SSF53448">
    <property type="entry name" value="Nucleotide-diphospho-sugar transferases"/>
    <property type="match status" value="1"/>
</dbReference>
<feature type="domain" description="Glycosyltransferase 2-like" evidence="2">
    <location>
        <begin position="223"/>
        <end position="338"/>
    </location>
</feature>
<dbReference type="EMBL" id="BSKO01000001">
    <property type="protein sequence ID" value="GLO67608.1"/>
    <property type="molecule type" value="Genomic_DNA"/>
</dbReference>
<organism evidence="3 4">
    <name type="scientific">Oceanobacillus kimchii</name>
    <dbReference type="NCBI Taxonomy" id="746691"/>
    <lineage>
        <taxon>Bacteria</taxon>
        <taxon>Bacillati</taxon>
        <taxon>Bacillota</taxon>
        <taxon>Bacilli</taxon>
        <taxon>Bacillales</taxon>
        <taxon>Bacillaceae</taxon>
        <taxon>Oceanobacillus</taxon>
    </lineage>
</organism>
<comment type="caution">
    <text evidence="3">The sequence shown here is derived from an EMBL/GenBank/DDBJ whole genome shotgun (WGS) entry which is preliminary data.</text>
</comment>
<evidence type="ECO:0000256" key="1">
    <source>
        <dbReference type="ARBA" id="ARBA00006739"/>
    </source>
</evidence>
<evidence type="ECO:0000313" key="4">
    <source>
        <dbReference type="Proteomes" id="UP001275436"/>
    </source>
</evidence>
<proteinExistence type="inferred from homology"/>
<dbReference type="InterPro" id="IPR001173">
    <property type="entry name" value="Glyco_trans_2-like"/>
</dbReference>
<evidence type="ECO:0000313" key="3">
    <source>
        <dbReference type="EMBL" id="GLO67608.1"/>
    </source>
</evidence>